<name>A0A0L8IWR8_PSESX</name>
<evidence type="ECO:0000313" key="1">
    <source>
        <dbReference type="EMBL" id="KPW16713.1"/>
    </source>
</evidence>
<dbReference type="Proteomes" id="UP000050297">
    <property type="component" value="Unassembled WGS sequence"/>
</dbReference>
<dbReference type="EMBL" id="LJPM01000384">
    <property type="protein sequence ID" value="KPW16713.1"/>
    <property type="molecule type" value="Genomic_DNA"/>
</dbReference>
<evidence type="ECO:0000313" key="2">
    <source>
        <dbReference type="Proteomes" id="UP000050297"/>
    </source>
</evidence>
<accession>A0A0L8IWR8</accession>
<comment type="caution">
    <text evidence="1">The sequence shown here is derived from an EMBL/GenBank/DDBJ whole genome shotgun (WGS) entry which is preliminary data.</text>
</comment>
<reference evidence="1 2" key="1">
    <citation type="submission" date="2015-09" db="EMBL/GenBank/DDBJ databases">
        <title>Genome announcement of multiple Pseudomonas syringae strains.</title>
        <authorList>
            <person name="Thakur S."/>
            <person name="Wang P.W."/>
            <person name="Gong Y."/>
            <person name="Weir B.S."/>
            <person name="Guttman D.S."/>
        </authorList>
    </citation>
    <scope>NUCLEOTIDE SEQUENCE [LARGE SCALE GENOMIC DNA]</scope>
    <source>
        <strain evidence="1 2">ICMP2802</strain>
    </source>
</reference>
<protein>
    <submittedName>
        <fullName evidence="1">Uncharacterized protein</fullName>
    </submittedName>
</protein>
<proteinExistence type="predicted"/>
<sequence>MMLQAISARVFVVGHGQTTVVLLSDTADGAMLAPPLQQNSVVSHLFDNNLMAHSQYAKSIDA</sequence>
<gene>
    <name evidence="1" type="ORF">ALO91_101902</name>
</gene>
<dbReference type="AlphaFoldDB" id="A0A0L8IWR8"/>
<organism evidence="1 2">
    <name type="scientific">Pseudomonas syringae pv. aceris</name>
    <dbReference type="NCBI Taxonomy" id="199198"/>
    <lineage>
        <taxon>Bacteria</taxon>
        <taxon>Pseudomonadati</taxon>
        <taxon>Pseudomonadota</taxon>
        <taxon>Gammaproteobacteria</taxon>
        <taxon>Pseudomonadales</taxon>
        <taxon>Pseudomonadaceae</taxon>
        <taxon>Pseudomonas</taxon>
        <taxon>Pseudomonas syringae</taxon>
    </lineage>
</organism>